<dbReference type="RefSeq" id="WP_126030556.1">
    <property type="nucleotide sequence ID" value="NZ_QXGJ01000009.1"/>
</dbReference>
<dbReference type="OrthoDB" id="3229240at2"/>
<organism evidence="2 3">
    <name type="scientific">Bifidobacterium callimiconis</name>
    <dbReference type="NCBI Taxonomy" id="2306973"/>
    <lineage>
        <taxon>Bacteria</taxon>
        <taxon>Bacillati</taxon>
        <taxon>Actinomycetota</taxon>
        <taxon>Actinomycetes</taxon>
        <taxon>Bifidobacteriales</taxon>
        <taxon>Bifidobacteriaceae</taxon>
        <taxon>Bifidobacterium</taxon>
    </lineage>
</organism>
<comment type="caution">
    <text evidence="2">The sequence shown here is derived from an EMBL/GenBank/DDBJ whole genome shotgun (WGS) entry which is preliminary data.</text>
</comment>
<evidence type="ECO:0000313" key="3">
    <source>
        <dbReference type="Proteomes" id="UP000288607"/>
    </source>
</evidence>
<reference evidence="2 3" key="1">
    <citation type="submission" date="2018-09" db="EMBL/GenBank/DDBJ databases">
        <title>Characterization of the phylogenetic diversity of five novel species belonging to the genus Bifidobacterium.</title>
        <authorList>
            <person name="Lugli G.A."/>
            <person name="Duranti S."/>
            <person name="Milani C."/>
        </authorList>
    </citation>
    <scope>NUCLEOTIDE SEQUENCE [LARGE SCALE GENOMIC DNA]</scope>
    <source>
        <strain evidence="2 3">2028B</strain>
    </source>
</reference>
<evidence type="ECO:0000256" key="1">
    <source>
        <dbReference type="SAM" id="Phobius"/>
    </source>
</evidence>
<proteinExistence type="predicted"/>
<keyword evidence="1" id="KW-0472">Membrane</keyword>
<evidence type="ECO:0000313" key="2">
    <source>
        <dbReference type="EMBL" id="RSX50199.1"/>
    </source>
</evidence>
<keyword evidence="1" id="KW-0812">Transmembrane</keyword>
<keyword evidence="1" id="KW-1133">Transmembrane helix</keyword>
<feature type="transmembrane region" description="Helical" evidence="1">
    <location>
        <begin position="54"/>
        <end position="72"/>
    </location>
</feature>
<feature type="transmembrane region" description="Helical" evidence="1">
    <location>
        <begin position="394"/>
        <end position="413"/>
    </location>
</feature>
<protein>
    <submittedName>
        <fullName evidence="2">EpsP</fullName>
    </submittedName>
</protein>
<dbReference type="EMBL" id="QXGJ01000009">
    <property type="protein sequence ID" value="RSX50199.1"/>
    <property type="molecule type" value="Genomic_DNA"/>
</dbReference>
<name>A0A430FBJ0_9BIFI</name>
<sequence>MAGRLVWRFLQGDINEWLRARFAPSSYGAAWLLCAQAYFFFSYSAVYTLHLPRVLLYGNDALNCFVFILALYERKKLSRSTHMVIGLMALYCFTSAIGGIISSERLTILLWGYRNIVRYFMFFYSCVVLLKKNDFGIIIRSIRVIFWASVPLCTVERFLVTYSEETIIGDMIGGFFWNFSGSNLPLNLILCLYLIDVCSRYFNRNAGVGLFAAAAIAAIYMAATAELKVFLVELVVIVIFTAFGKGVSWRTVLALLVGGVMLSTASMYFIALNAGKSTTYADNYSLQGYLDYATRDTGYNGTGDLNRFTGIGTVGHNIFHDDPLSMLFGIGLGNADYTNFFVSDFYTRYSYLNYQWFHAIWMFIETGYVGIVLYMLIIVVVFLKARKKDIDDQYGVLVQATCIIMIVLFFYNITLRLEPSAYLLMLIMSIPYVMEENSGKKTVRRNI</sequence>
<feature type="transmembrane region" description="Helical" evidence="1">
    <location>
        <begin position="229"/>
        <end position="247"/>
    </location>
</feature>
<accession>A0A430FBJ0</accession>
<feature type="transmembrane region" description="Helical" evidence="1">
    <location>
        <begin position="29"/>
        <end position="48"/>
    </location>
</feature>
<dbReference type="AlphaFoldDB" id="A0A430FBJ0"/>
<feature type="transmembrane region" description="Helical" evidence="1">
    <location>
        <begin position="252"/>
        <end position="271"/>
    </location>
</feature>
<feature type="transmembrane region" description="Helical" evidence="1">
    <location>
        <begin position="142"/>
        <end position="163"/>
    </location>
</feature>
<feature type="transmembrane region" description="Helical" evidence="1">
    <location>
        <begin position="175"/>
        <end position="195"/>
    </location>
</feature>
<gene>
    <name evidence="2" type="ORF">D2E23_1747</name>
</gene>
<feature type="transmembrane region" description="Helical" evidence="1">
    <location>
        <begin position="359"/>
        <end position="382"/>
    </location>
</feature>
<feature type="transmembrane region" description="Helical" evidence="1">
    <location>
        <begin position="108"/>
        <end position="130"/>
    </location>
</feature>
<dbReference type="Proteomes" id="UP000288607">
    <property type="component" value="Unassembled WGS sequence"/>
</dbReference>
<feature type="transmembrane region" description="Helical" evidence="1">
    <location>
        <begin position="207"/>
        <end position="223"/>
    </location>
</feature>
<keyword evidence="3" id="KW-1185">Reference proteome</keyword>
<feature type="transmembrane region" description="Helical" evidence="1">
    <location>
        <begin position="84"/>
        <end position="102"/>
    </location>
</feature>